<evidence type="ECO:0000256" key="2">
    <source>
        <dbReference type="SAM" id="Phobius"/>
    </source>
</evidence>
<name>A0A7T7XR70_9SPIR</name>
<accession>A0A7T7XR70</accession>
<protein>
    <submittedName>
        <fullName evidence="3">Monovalent cation/H(+) antiporter subunit G</fullName>
    </submittedName>
</protein>
<dbReference type="PANTHER" id="PTHR34703:SF1">
    <property type="entry name" value="ANTIPORTER SUBUNIT MNHG2-RELATED"/>
    <property type="match status" value="1"/>
</dbReference>
<gene>
    <name evidence="3" type="ORF">JFL75_08770</name>
</gene>
<feature type="transmembrane region" description="Helical" evidence="2">
    <location>
        <begin position="6"/>
        <end position="31"/>
    </location>
</feature>
<feature type="region of interest" description="Disordered" evidence="1">
    <location>
        <begin position="111"/>
        <end position="133"/>
    </location>
</feature>
<dbReference type="EMBL" id="CP067089">
    <property type="protein sequence ID" value="QQO10994.1"/>
    <property type="molecule type" value="Genomic_DNA"/>
</dbReference>
<dbReference type="Proteomes" id="UP000595917">
    <property type="component" value="Chromosome"/>
</dbReference>
<dbReference type="KEGG" id="bhc:JFL75_08770"/>
<dbReference type="Pfam" id="PF03334">
    <property type="entry name" value="PhaG_MnhG_YufB"/>
    <property type="match status" value="1"/>
</dbReference>
<dbReference type="AlphaFoldDB" id="A0A7T7XR70"/>
<keyword evidence="2" id="KW-1133">Transmembrane helix</keyword>
<reference evidence="3" key="1">
    <citation type="submission" date="2021-01" db="EMBL/GenBank/DDBJ databases">
        <title>Description of Breznakiella homolactica.</title>
        <authorList>
            <person name="Song Y."/>
            <person name="Brune A."/>
        </authorList>
    </citation>
    <scope>NUCLEOTIDE SEQUENCE</scope>
    <source>
        <strain evidence="3">RmG30</strain>
    </source>
</reference>
<keyword evidence="4" id="KW-1185">Reference proteome</keyword>
<evidence type="ECO:0000313" key="4">
    <source>
        <dbReference type="Proteomes" id="UP000595917"/>
    </source>
</evidence>
<dbReference type="RefSeq" id="WP_215628305.1">
    <property type="nucleotide sequence ID" value="NZ_CP067089.2"/>
</dbReference>
<evidence type="ECO:0000313" key="3">
    <source>
        <dbReference type="EMBL" id="QQO10994.1"/>
    </source>
</evidence>
<sequence>MEFLLLLRTVGAIIFCVLACIFAVAGTIGLFRFPDTYTRLHAAALGATAAVFSVFLAALIISPDLATAGRILLIIIFFFISSPTTTHIIARYAWHSGLDPWSPPKQKMFGRFTGKKPRPVSGNGGETGEDEEA</sequence>
<feature type="transmembrane region" description="Helical" evidence="2">
    <location>
        <begin position="68"/>
        <end position="90"/>
    </location>
</feature>
<dbReference type="GO" id="GO:0015385">
    <property type="term" value="F:sodium:proton antiporter activity"/>
    <property type="evidence" value="ECO:0007669"/>
    <property type="project" value="TreeGrafter"/>
</dbReference>
<proteinExistence type="predicted"/>
<evidence type="ECO:0000256" key="1">
    <source>
        <dbReference type="SAM" id="MobiDB-lite"/>
    </source>
</evidence>
<feature type="transmembrane region" description="Helical" evidence="2">
    <location>
        <begin position="43"/>
        <end position="62"/>
    </location>
</feature>
<dbReference type="NCBIfam" id="TIGR01300">
    <property type="entry name" value="CPA3_mnhG_phaG"/>
    <property type="match status" value="1"/>
</dbReference>
<dbReference type="InterPro" id="IPR005133">
    <property type="entry name" value="PhaG_MnhG_YufB"/>
</dbReference>
<dbReference type="PANTHER" id="PTHR34703">
    <property type="entry name" value="ANTIPORTER SUBUNIT MNHG2-RELATED"/>
    <property type="match status" value="1"/>
</dbReference>
<keyword evidence="2" id="KW-0812">Transmembrane</keyword>
<organism evidence="3 4">
    <name type="scientific">Breznakiella homolactica</name>
    <dbReference type="NCBI Taxonomy" id="2798577"/>
    <lineage>
        <taxon>Bacteria</taxon>
        <taxon>Pseudomonadati</taxon>
        <taxon>Spirochaetota</taxon>
        <taxon>Spirochaetia</taxon>
        <taxon>Spirochaetales</taxon>
        <taxon>Breznakiellaceae</taxon>
        <taxon>Breznakiella</taxon>
    </lineage>
</organism>
<keyword evidence="2" id="KW-0472">Membrane</keyword>